<evidence type="ECO:0000313" key="9">
    <source>
        <dbReference type="Proteomes" id="UP000480178"/>
    </source>
</evidence>
<dbReference type="GO" id="GO:0051603">
    <property type="term" value="P:proteolysis involved in protein catabolic process"/>
    <property type="evidence" value="ECO:0007669"/>
    <property type="project" value="TreeGrafter"/>
</dbReference>
<dbReference type="RefSeq" id="WP_162444590.1">
    <property type="nucleotide sequence ID" value="NZ_CP048222.1"/>
</dbReference>
<dbReference type="GO" id="GO:0004222">
    <property type="term" value="F:metalloendopeptidase activity"/>
    <property type="evidence" value="ECO:0007669"/>
    <property type="project" value="InterPro"/>
</dbReference>
<dbReference type="KEGG" id="rhoz:GXP67_18975"/>
<gene>
    <name evidence="8" type="ORF">GXP67_18975</name>
</gene>
<protein>
    <submittedName>
        <fullName evidence="8">M48 family metalloprotease</fullName>
    </submittedName>
</protein>
<feature type="domain" description="Peptidase M48" evidence="7">
    <location>
        <begin position="113"/>
        <end position="310"/>
    </location>
</feature>
<dbReference type="GO" id="GO:0016020">
    <property type="term" value="C:membrane"/>
    <property type="evidence" value="ECO:0007669"/>
    <property type="project" value="TreeGrafter"/>
</dbReference>
<evidence type="ECO:0000256" key="6">
    <source>
        <dbReference type="ARBA" id="ARBA00023049"/>
    </source>
</evidence>
<comment type="cofactor">
    <cofactor evidence="1">
        <name>Zn(2+)</name>
        <dbReference type="ChEBI" id="CHEBI:29105"/>
    </cofactor>
</comment>
<evidence type="ECO:0000256" key="3">
    <source>
        <dbReference type="ARBA" id="ARBA00022723"/>
    </source>
</evidence>
<dbReference type="InterPro" id="IPR001915">
    <property type="entry name" value="Peptidase_M48"/>
</dbReference>
<evidence type="ECO:0000313" key="8">
    <source>
        <dbReference type="EMBL" id="QHT68579.1"/>
    </source>
</evidence>
<evidence type="ECO:0000256" key="2">
    <source>
        <dbReference type="ARBA" id="ARBA00022670"/>
    </source>
</evidence>
<sequence>MSKLLFYTLILWLFCINIASSQIPPLTPSSRYVIPNSDNLLENIKKTHEIKKRNLPVSNRQAFEKIYQQHFDTLTFHLNNGHYLFDDKIYPYYKQIADHIISTNPMLADHKVHLLISRRADPNASSMGYSIINLHIGLSRRFENESQAAFVLCHELAHHYLNHIDQSIAQYVESIYGRPTQQQLKKIARSDNQKVRKGIDLLRHTVYAMNNNSRSHEREADSLALLFMKNTVYDEKEALTALALLDSVDREKYRYELPLKQAFDSPEYPFKDYWLKPSQLMQIEDKEAYWNEDSLKTHPDCTDRIKALATQINDRNNKKQFVQPPQHFQEMVSQSDIELIERELYFRRYGRCLYESLLLLSQQPHNQYLQATIGQCLYGIYQAQKNHQLSKYVDLPAPRDSKEYRQLLDFLHNLRLKEIAQIGYYFLKHNYTSEVSEDFLYAFAALSKVMEVPEQFSNLKNDYLLKYPQGRFVQQIKQL</sequence>
<keyword evidence="9" id="KW-1185">Reference proteome</keyword>
<keyword evidence="4" id="KW-0378">Hydrolase</keyword>
<dbReference type="Proteomes" id="UP000480178">
    <property type="component" value="Chromosome"/>
</dbReference>
<reference evidence="8 9" key="1">
    <citation type="submission" date="2020-01" db="EMBL/GenBank/DDBJ databases">
        <authorList>
            <person name="Kim M.K."/>
        </authorList>
    </citation>
    <scope>NUCLEOTIDE SEQUENCE [LARGE SCALE GENOMIC DNA]</scope>
    <source>
        <strain evidence="8 9">172606-1</strain>
    </source>
</reference>
<keyword evidence="5" id="KW-0862">Zinc</keyword>
<evidence type="ECO:0000256" key="1">
    <source>
        <dbReference type="ARBA" id="ARBA00001947"/>
    </source>
</evidence>
<accession>A0A6C0GKS8</accession>
<evidence type="ECO:0000259" key="7">
    <source>
        <dbReference type="Pfam" id="PF01435"/>
    </source>
</evidence>
<dbReference type="EMBL" id="CP048222">
    <property type="protein sequence ID" value="QHT68579.1"/>
    <property type="molecule type" value="Genomic_DNA"/>
</dbReference>
<dbReference type="InterPro" id="IPR051156">
    <property type="entry name" value="Mito/Outer_Membr_Metalloprot"/>
</dbReference>
<dbReference type="PANTHER" id="PTHR22726:SF24">
    <property type="entry name" value="M48 FAMILY METALLOPEPTIDASE"/>
    <property type="match status" value="1"/>
</dbReference>
<dbReference type="AlphaFoldDB" id="A0A6C0GKS8"/>
<organism evidence="8 9">
    <name type="scientific">Rhodocytophaga rosea</name>
    <dbReference type="NCBI Taxonomy" id="2704465"/>
    <lineage>
        <taxon>Bacteria</taxon>
        <taxon>Pseudomonadati</taxon>
        <taxon>Bacteroidota</taxon>
        <taxon>Cytophagia</taxon>
        <taxon>Cytophagales</taxon>
        <taxon>Rhodocytophagaceae</taxon>
        <taxon>Rhodocytophaga</taxon>
    </lineage>
</organism>
<proteinExistence type="predicted"/>
<evidence type="ECO:0000256" key="4">
    <source>
        <dbReference type="ARBA" id="ARBA00022801"/>
    </source>
</evidence>
<name>A0A6C0GKS8_9BACT</name>
<dbReference type="GO" id="GO:0046872">
    <property type="term" value="F:metal ion binding"/>
    <property type="evidence" value="ECO:0007669"/>
    <property type="project" value="UniProtKB-KW"/>
</dbReference>
<evidence type="ECO:0000256" key="5">
    <source>
        <dbReference type="ARBA" id="ARBA00022833"/>
    </source>
</evidence>
<dbReference type="Pfam" id="PF01435">
    <property type="entry name" value="Peptidase_M48"/>
    <property type="match status" value="1"/>
</dbReference>
<dbReference type="PANTHER" id="PTHR22726">
    <property type="entry name" value="METALLOENDOPEPTIDASE OMA1"/>
    <property type="match status" value="1"/>
</dbReference>
<keyword evidence="6 8" id="KW-0482">Metalloprotease</keyword>
<keyword evidence="2 8" id="KW-0645">Protease</keyword>
<keyword evidence="3" id="KW-0479">Metal-binding</keyword>